<evidence type="ECO:0000256" key="4">
    <source>
        <dbReference type="ARBA" id="ARBA00022857"/>
    </source>
</evidence>
<evidence type="ECO:0000256" key="7">
    <source>
        <dbReference type="ARBA" id="ARBA00023027"/>
    </source>
</evidence>
<evidence type="ECO:0000313" key="13">
    <source>
        <dbReference type="Proteomes" id="UP001501222"/>
    </source>
</evidence>
<evidence type="ECO:0000256" key="8">
    <source>
        <dbReference type="ARBA" id="ARBA00023136"/>
    </source>
</evidence>
<evidence type="ECO:0000256" key="5">
    <source>
        <dbReference type="ARBA" id="ARBA00022967"/>
    </source>
</evidence>
<accession>A0ABP6YVF0</accession>
<dbReference type="Proteomes" id="UP001501222">
    <property type="component" value="Unassembled WGS sequence"/>
</dbReference>
<evidence type="ECO:0000256" key="9">
    <source>
        <dbReference type="ARBA" id="ARBA00048202"/>
    </source>
</evidence>
<dbReference type="PANTHER" id="PTHR44758">
    <property type="entry name" value="NAD(P) TRANSHYDROGENASE SUBUNIT BETA"/>
    <property type="match status" value="1"/>
</dbReference>
<evidence type="ECO:0000256" key="6">
    <source>
        <dbReference type="ARBA" id="ARBA00022989"/>
    </source>
</evidence>
<evidence type="ECO:0000259" key="11">
    <source>
        <dbReference type="Pfam" id="PF02233"/>
    </source>
</evidence>
<feature type="transmembrane region" description="Helical" evidence="10">
    <location>
        <begin position="12"/>
        <end position="31"/>
    </location>
</feature>
<keyword evidence="4" id="KW-0521">NADP</keyword>
<evidence type="ECO:0000256" key="2">
    <source>
        <dbReference type="ARBA" id="ARBA00012943"/>
    </source>
</evidence>
<name>A0ABP6YVF0_9ACTN</name>
<comment type="subcellular location">
    <subcellularLocation>
        <location evidence="1">Membrane</location>
        <topology evidence="1">Multi-pass membrane protein</topology>
    </subcellularLocation>
</comment>
<evidence type="ECO:0000256" key="3">
    <source>
        <dbReference type="ARBA" id="ARBA00022692"/>
    </source>
</evidence>
<dbReference type="EC" id="7.1.1.1" evidence="2"/>
<comment type="catalytic activity">
    <reaction evidence="9">
        <text>NAD(+) + NADPH + H(+)(in) = NADH + NADP(+) + H(+)(out)</text>
        <dbReference type="Rhea" id="RHEA:47992"/>
        <dbReference type="ChEBI" id="CHEBI:15378"/>
        <dbReference type="ChEBI" id="CHEBI:57540"/>
        <dbReference type="ChEBI" id="CHEBI:57783"/>
        <dbReference type="ChEBI" id="CHEBI:57945"/>
        <dbReference type="ChEBI" id="CHEBI:58349"/>
        <dbReference type="EC" id="7.1.1.1"/>
    </reaction>
</comment>
<comment type="caution">
    <text evidence="12">The sequence shown here is derived from an EMBL/GenBank/DDBJ whole genome shotgun (WGS) entry which is preliminary data.</text>
</comment>
<dbReference type="Gene3D" id="3.40.50.1220">
    <property type="entry name" value="TPP-binding domain"/>
    <property type="match status" value="1"/>
</dbReference>
<evidence type="ECO:0000256" key="10">
    <source>
        <dbReference type="SAM" id="Phobius"/>
    </source>
</evidence>
<evidence type="ECO:0000256" key="1">
    <source>
        <dbReference type="ARBA" id="ARBA00004141"/>
    </source>
</evidence>
<keyword evidence="7" id="KW-0520">NAD</keyword>
<keyword evidence="13" id="KW-1185">Reference proteome</keyword>
<dbReference type="Pfam" id="PF02233">
    <property type="entry name" value="PNTB"/>
    <property type="match status" value="1"/>
</dbReference>
<keyword evidence="6 10" id="KW-1133">Transmembrane helix</keyword>
<keyword evidence="5" id="KW-1278">Translocase</keyword>
<evidence type="ECO:0000313" key="12">
    <source>
        <dbReference type="EMBL" id="GAA3592234.1"/>
    </source>
</evidence>
<keyword evidence="3 10" id="KW-0812">Transmembrane</keyword>
<keyword evidence="8 10" id="KW-0472">Membrane</keyword>
<organism evidence="12 13">
    <name type="scientific">Kribbella ginsengisoli</name>
    <dbReference type="NCBI Taxonomy" id="363865"/>
    <lineage>
        <taxon>Bacteria</taxon>
        <taxon>Bacillati</taxon>
        <taxon>Actinomycetota</taxon>
        <taxon>Actinomycetes</taxon>
        <taxon>Propionibacteriales</taxon>
        <taxon>Kribbellaceae</taxon>
        <taxon>Kribbella</taxon>
    </lineage>
</organism>
<proteinExistence type="predicted"/>
<dbReference type="SUPFAM" id="SSF52467">
    <property type="entry name" value="DHS-like NAD/FAD-binding domain"/>
    <property type="match status" value="1"/>
</dbReference>
<reference evidence="13" key="1">
    <citation type="journal article" date="2019" name="Int. J. Syst. Evol. Microbiol.">
        <title>The Global Catalogue of Microorganisms (GCM) 10K type strain sequencing project: providing services to taxonomists for standard genome sequencing and annotation.</title>
        <authorList>
            <consortium name="The Broad Institute Genomics Platform"/>
            <consortium name="The Broad Institute Genome Sequencing Center for Infectious Disease"/>
            <person name="Wu L."/>
            <person name="Ma J."/>
        </authorList>
    </citation>
    <scope>NUCLEOTIDE SEQUENCE [LARGE SCALE GENOMIC DNA]</scope>
    <source>
        <strain evidence="13">JCM 16928</strain>
    </source>
</reference>
<dbReference type="InterPro" id="IPR029035">
    <property type="entry name" value="DHS-like_NAD/FAD-binding_dom"/>
</dbReference>
<feature type="transmembrane region" description="Helical" evidence="10">
    <location>
        <begin position="37"/>
        <end position="55"/>
    </location>
</feature>
<dbReference type="PANTHER" id="PTHR44758:SF1">
    <property type="entry name" value="NAD(P) TRANSHYDROGENASE SUBUNIT BETA"/>
    <property type="match status" value="1"/>
</dbReference>
<protein>
    <recommendedName>
        <fullName evidence="2">proton-translocating NAD(P)(+) transhydrogenase</fullName>
        <ecNumber evidence="2">7.1.1.1</ecNumber>
    </recommendedName>
</protein>
<dbReference type="EMBL" id="BAABAA010000016">
    <property type="protein sequence ID" value="GAA3592234.1"/>
    <property type="molecule type" value="Genomic_DNA"/>
</dbReference>
<sequence>MLPIGGADMPVVVSLLNACTGMAVAMAGFLLSNTVLITAGALVGASGTILTVLMAKAMNRSLGNIVAGSVIVIKRSMGHGYADIDNPLFTDPKTRMLFSDAKAGLDAIAQATKALVG</sequence>
<feature type="domain" description="NADP transhydrogenase beta-like" evidence="11">
    <location>
        <begin position="2"/>
        <end position="70"/>
    </location>
</feature>
<gene>
    <name evidence="12" type="ORF">GCM10022235_74370</name>
</gene>
<dbReference type="InterPro" id="IPR034300">
    <property type="entry name" value="PNTB-like"/>
</dbReference>